<feature type="transmembrane region" description="Helical" evidence="10">
    <location>
        <begin position="677"/>
        <end position="698"/>
    </location>
</feature>
<proteinExistence type="inferred from homology"/>
<feature type="compositionally biased region" description="Polar residues" evidence="11">
    <location>
        <begin position="156"/>
        <end position="173"/>
    </location>
</feature>
<evidence type="ECO:0000256" key="7">
    <source>
        <dbReference type="ARBA" id="ARBA00023098"/>
    </source>
</evidence>
<dbReference type="GO" id="GO:0019367">
    <property type="term" value="P:fatty acid elongation, saturated fatty acid"/>
    <property type="evidence" value="ECO:0007669"/>
    <property type="project" value="TreeGrafter"/>
</dbReference>
<keyword evidence="4 10" id="KW-0812">Transmembrane</keyword>
<name>A0A1F5LSM9_PENAI</name>
<comment type="caution">
    <text evidence="12">The sequence shown here is derived from an EMBL/GenBank/DDBJ whole genome shotgun (WGS) entry which is preliminary data.</text>
</comment>
<feature type="compositionally biased region" description="Polar residues" evidence="11">
    <location>
        <begin position="329"/>
        <end position="358"/>
    </location>
</feature>
<dbReference type="GO" id="GO:0009922">
    <property type="term" value="F:fatty acid elongase activity"/>
    <property type="evidence" value="ECO:0007669"/>
    <property type="project" value="InterPro"/>
</dbReference>
<feature type="region of interest" description="Disordered" evidence="11">
    <location>
        <begin position="530"/>
        <end position="549"/>
    </location>
</feature>
<keyword evidence="6 10" id="KW-1133">Transmembrane helix</keyword>
<feature type="transmembrane region" description="Helical" evidence="10">
    <location>
        <begin position="642"/>
        <end position="665"/>
    </location>
</feature>
<dbReference type="EMBL" id="LXJU01000003">
    <property type="protein sequence ID" value="OGE55861.1"/>
    <property type="molecule type" value="Genomic_DNA"/>
</dbReference>
<protein>
    <recommendedName>
        <fullName evidence="10">Elongation of fatty acids protein</fullName>
        <ecNumber evidence="10">2.3.1.-</ecNumber>
    </recommendedName>
</protein>
<dbReference type="RefSeq" id="XP_022491290.1">
    <property type="nucleotide sequence ID" value="XM_022628242.1"/>
</dbReference>
<feature type="compositionally biased region" description="Polar residues" evidence="11">
    <location>
        <begin position="408"/>
        <end position="424"/>
    </location>
</feature>
<sequence length="799" mass="88497">MARGTTTVTSRTQPTETISFPVLTYSDALPRNDLRNLDDHPSKRLTRAGIVGQWDFRQPSPVEGWFRRPPPGPGANFDFQVTSPPDEVIPSSNGPTEQYMIGVALGSPGMINEDEPLPPPRFDTAIFEPERMTQSPQAYKQSKWKKIGGLFKAKNTLTSPSNQLHGSLAQQPEKSNKPKERNNSLEEWPAFEVDPKAIMGGINQSPPRPRKFSLSGRKAPPEEPPVQRPLLSVDIPDIQMERYSVMFSDVVNKNERPSLLARRAKTLDNLRVPDANGFLKAPVPPPMPQRRATSPARSSFTLFPSSQPSKAAQLLGTQNFSRGPGPLIRSNTLPVESPSKASANHSRNSSNINSTSLFESPLIPRLNERSSSNTPRSSSSLDKPLPAIKHEPQASHQQRIVQPPKNILSPQKSRSNSFAKQQKSAHPVHPKQDQQPWKITHPPRKDSQPQTGQRPPQVASPQNPQKQSTHHRVDHRPDNHKQDHPARPRLRVQTEARPQPPAKDNTTSGTSLSPPSTLNATHQKIDRIMSPASASPATRLGISPADSTRLPFADADGAIEINEHEEPELEQEPPRTIPRVEVSIARSISVSRGKRQMLVPIGAKVEHFDPDERFVQRRVLTPQIMDAHRGHRPGARFASPPFLVGVFFNSAIHALVYSYFAWTSLGFPVFGFIKQILTALEIAQFLVGGALIWGYLFIEYDTLIYRPGGLAGGLPSTISESKDASYSMPTVPSALGGHGVSPHLQHLRGHFQVQRIPCLKSSGEALAVCLTTLYLIPLTYLFMGLFRHSYLKRAKRPKK</sequence>
<dbReference type="GeneID" id="34572976"/>
<comment type="catalytic activity">
    <reaction evidence="10">
        <text>an acyl-CoA + malonyl-CoA + H(+) = a 3-oxoacyl-CoA + CO2 + CoA</text>
        <dbReference type="Rhea" id="RHEA:50252"/>
        <dbReference type="ChEBI" id="CHEBI:15378"/>
        <dbReference type="ChEBI" id="CHEBI:16526"/>
        <dbReference type="ChEBI" id="CHEBI:57287"/>
        <dbReference type="ChEBI" id="CHEBI:57384"/>
        <dbReference type="ChEBI" id="CHEBI:58342"/>
        <dbReference type="ChEBI" id="CHEBI:90726"/>
    </reaction>
    <physiologicalReaction direction="left-to-right" evidence="10">
        <dbReference type="Rhea" id="RHEA:50253"/>
    </physiologicalReaction>
</comment>
<evidence type="ECO:0000256" key="9">
    <source>
        <dbReference type="ARBA" id="ARBA00023160"/>
    </source>
</evidence>
<keyword evidence="13" id="KW-1185">Reference proteome</keyword>
<evidence type="ECO:0000313" key="13">
    <source>
        <dbReference type="Proteomes" id="UP000177622"/>
    </source>
</evidence>
<comment type="similarity">
    <text evidence="10">Belongs to the ELO family.</text>
</comment>
<feature type="compositionally biased region" description="Polar residues" evidence="11">
    <location>
        <begin position="448"/>
        <end position="467"/>
    </location>
</feature>
<feature type="compositionally biased region" description="Low complexity" evidence="11">
    <location>
        <begin position="370"/>
        <end position="380"/>
    </location>
</feature>
<dbReference type="EC" id="2.3.1.-" evidence="10"/>
<feature type="compositionally biased region" description="Low complexity" evidence="11">
    <location>
        <begin position="506"/>
        <end position="518"/>
    </location>
</feature>
<dbReference type="OrthoDB" id="5404004at2759"/>
<evidence type="ECO:0000256" key="4">
    <source>
        <dbReference type="ARBA" id="ARBA00022692"/>
    </source>
</evidence>
<dbReference type="GO" id="GO:0030148">
    <property type="term" value="P:sphingolipid biosynthetic process"/>
    <property type="evidence" value="ECO:0007669"/>
    <property type="project" value="TreeGrafter"/>
</dbReference>
<comment type="subcellular location">
    <subcellularLocation>
        <location evidence="1">Membrane</location>
        <topology evidence="1">Multi-pass membrane protein</topology>
    </subcellularLocation>
</comment>
<evidence type="ECO:0000256" key="11">
    <source>
        <dbReference type="SAM" id="MobiDB-lite"/>
    </source>
</evidence>
<feature type="compositionally biased region" description="Basic and acidic residues" evidence="11">
    <location>
        <begin position="475"/>
        <end position="486"/>
    </location>
</feature>
<feature type="compositionally biased region" description="Basic and acidic residues" evidence="11">
    <location>
        <begin position="174"/>
        <end position="183"/>
    </location>
</feature>
<comment type="caution">
    <text evidence="10">Lacks conserved residue(s) required for the propagation of feature annotation.</text>
</comment>
<dbReference type="STRING" id="1835702.A0A1F5LSM9"/>
<organism evidence="12 13">
    <name type="scientific">Penicillium arizonense</name>
    <dbReference type="NCBI Taxonomy" id="1835702"/>
    <lineage>
        <taxon>Eukaryota</taxon>
        <taxon>Fungi</taxon>
        <taxon>Dikarya</taxon>
        <taxon>Ascomycota</taxon>
        <taxon>Pezizomycotina</taxon>
        <taxon>Eurotiomycetes</taxon>
        <taxon>Eurotiomycetidae</taxon>
        <taxon>Eurotiales</taxon>
        <taxon>Aspergillaceae</taxon>
        <taxon>Penicillium</taxon>
    </lineage>
</organism>
<accession>A0A1F5LSM9</accession>
<dbReference type="GO" id="GO:0034626">
    <property type="term" value="P:fatty acid elongation, polyunsaturated fatty acid"/>
    <property type="evidence" value="ECO:0007669"/>
    <property type="project" value="TreeGrafter"/>
</dbReference>
<dbReference type="PANTHER" id="PTHR11157">
    <property type="entry name" value="FATTY ACID ACYL TRANSFERASE-RELATED"/>
    <property type="match status" value="1"/>
</dbReference>
<feature type="transmembrane region" description="Helical" evidence="10">
    <location>
        <begin position="765"/>
        <end position="786"/>
    </location>
</feature>
<evidence type="ECO:0000256" key="10">
    <source>
        <dbReference type="RuleBase" id="RU361115"/>
    </source>
</evidence>
<evidence type="ECO:0000256" key="1">
    <source>
        <dbReference type="ARBA" id="ARBA00004141"/>
    </source>
</evidence>
<dbReference type="GO" id="GO:0034625">
    <property type="term" value="P:fatty acid elongation, monounsaturated fatty acid"/>
    <property type="evidence" value="ECO:0007669"/>
    <property type="project" value="TreeGrafter"/>
</dbReference>
<dbReference type="AlphaFoldDB" id="A0A1F5LSM9"/>
<evidence type="ECO:0000313" key="12">
    <source>
        <dbReference type="EMBL" id="OGE55861.1"/>
    </source>
</evidence>
<feature type="compositionally biased region" description="Polar residues" evidence="11">
    <location>
        <begin position="291"/>
        <end position="321"/>
    </location>
</feature>
<keyword evidence="2 10" id="KW-0444">Lipid biosynthesis</keyword>
<keyword evidence="7 10" id="KW-0443">Lipid metabolism</keyword>
<evidence type="ECO:0000256" key="2">
    <source>
        <dbReference type="ARBA" id="ARBA00022516"/>
    </source>
</evidence>
<dbReference type="Proteomes" id="UP000177622">
    <property type="component" value="Unassembled WGS sequence"/>
</dbReference>
<evidence type="ECO:0000256" key="6">
    <source>
        <dbReference type="ARBA" id="ARBA00022989"/>
    </source>
</evidence>
<evidence type="ECO:0000256" key="3">
    <source>
        <dbReference type="ARBA" id="ARBA00022679"/>
    </source>
</evidence>
<dbReference type="GO" id="GO:0005789">
    <property type="term" value="C:endoplasmic reticulum membrane"/>
    <property type="evidence" value="ECO:0007669"/>
    <property type="project" value="TreeGrafter"/>
</dbReference>
<evidence type="ECO:0000256" key="5">
    <source>
        <dbReference type="ARBA" id="ARBA00022832"/>
    </source>
</evidence>
<feature type="region of interest" description="Disordered" evidence="11">
    <location>
        <begin position="278"/>
        <end position="518"/>
    </location>
</feature>
<feature type="region of interest" description="Disordered" evidence="11">
    <location>
        <begin position="198"/>
        <end position="229"/>
    </location>
</feature>
<reference evidence="12 13" key="1">
    <citation type="journal article" date="2016" name="Sci. Rep.">
        <title>Penicillium arizonense, a new, genome sequenced fungal species, reveals a high chemical diversity in secreted metabolites.</title>
        <authorList>
            <person name="Grijseels S."/>
            <person name="Nielsen J.C."/>
            <person name="Randelovic M."/>
            <person name="Nielsen J."/>
            <person name="Nielsen K.F."/>
            <person name="Workman M."/>
            <person name="Frisvad J.C."/>
        </authorList>
    </citation>
    <scope>NUCLEOTIDE SEQUENCE [LARGE SCALE GENOMIC DNA]</scope>
    <source>
        <strain evidence="12 13">CBS 141311</strain>
    </source>
</reference>
<keyword evidence="9 10" id="KW-0275">Fatty acid biosynthesis</keyword>
<gene>
    <name evidence="12" type="ORF">PENARI_c003G03520</name>
</gene>
<keyword evidence="5 10" id="KW-0276">Fatty acid metabolism</keyword>
<evidence type="ECO:0000256" key="8">
    <source>
        <dbReference type="ARBA" id="ARBA00023136"/>
    </source>
</evidence>
<dbReference type="InterPro" id="IPR002076">
    <property type="entry name" value="ELO_fam"/>
</dbReference>
<dbReference type="Pfam" id="PF01151">
    <property type="entry name" value="ELO"/>
    <property type="match status" value="1"/>
</dbReference>
<keyword evidence="8 10" id="KW-0472">Membrane</keyword>
<keyword evidence="3 10" id="KW-0808">Transferase</keyword>
<dbReference type="GO" id="GO:0042761">
    <property type="term" value="P:very long-chain fatty acid biosynthetic process"/>
    <property type="evidence" value="ECO:0007669"/>
    <property type="project" value="TreeGrafter"/>
</dbReference>
<dbReference type="PANTHER" id="PTHR11157:SF169">
    <property type="entry name" value="ELONGATION OF FATTY ACIDS PROTEIN"/>
    <property type="match status" value="1"/>
</dbReference>
<feature type="region of interest" description="Disordered" evidence="11">
    <location>
        <begin position="156"/>
        <end position="183"/>
    </location>
</feature>